<reference evidence="1 2" key="1">
    <citation type="submission" date="2023-07" db="EMBL/GenBank/DDBJ databases">
        <title>Sequencing the genomes of 1000 actinobacteria strains.</title>
        <authorList>
            <person name="Klenk H.-P."/>
        </authorList>
    </citation>
    <scope>NUCLEOTIDE SEQUENCE [LARGE SCALE GENOMIC DNA]</scope>
    <source>
        <strain evidence="1 2">GD13</strain>
    </source>
</reference>
<accession>A0ABT9NMS2</accession>
<evidence type="ECO:0000313" key="2">
    <source>
        <dbReference type="Proteomes" id="UP001240447"/>
    </source>
</evidence>
<proteinExistence type="predicted"/>
<sequence length="57" mass="6122">MGSCAGLIVRVSMDLRDPGEEFLRAGSRIGQAVRSKDSDGTSDSRALAVRRLATAWK</sequence>
<protein>
    <submittedName>
        <fullName evidence="1">Uncharacterized protein</fullName>
    </submittedName>
</protein>
<gene>
    <name evidence="1" type="ORF">J2S59_001530</name>
</gene>
<dbReference type="Proteomes" id="UP001240447">
    <property type="component" value="Unassembled WGS sequence"/>
</dbReference>
<evidence type="ECO:0000313" key="1">
    <source>
        <dbReference type="EMBL" id="MDP9821721.1"/>
    </source>
</evidence>
<dbReference type="EMBL" id="JAUSQM010000001">
    <property type="protein sequence ID" value="MDP9821721.1"/>
    <property type="molecule type" value="Genomic_DNA"/>
</dbReference>
<keyword evidence="2" id="KW-1185">Reference proteome</keyword>
<name>A0ABT9NMS2_9ACTN</name>
<comment type="caution">
    <text evidence="1">The sequence shown here is derived from an EMBL/GenBank/DDBJ whole genome shotgun (WGS) entry which is preliminary data.</text>
</comment>
<organism evidence="1 2">
    <name type="scientific">Nocardioides massiliensis</name>
    <dbReference type="NCBI Taxonomy" id="1325935"/>
    <lineage>
        <taxon>Bacteria</taxon>
        <taxon>Bacillati</taxon>
        <taxon>Actinomycetota</taxon>
        <taxon>Actinomycetes</taxon>
        <taxon>Propionibacteriales</taxon>
        <taxon>Nocardioidaceae</taxon>
        <taxon>Nocardioides</taxon>
    </lineage>
</organism>